<comment type="caution">
    <text evidence="4">The sequence shown here is derived from an EMBL/GenBank/DDBJ whole genome shotgun (WGS) entry which is preliminary data.</text>
</comment>
<dbReference type="PANTHER" id="PTHR30545">
    <property type="entry name" value="SUGAR FERMENTATION STIMULATION PROTEIN A"/>
    <property type="match status" value="1"/>
</dbReference>
<keyword evidence="5" id="KW-1185">Reference proteome</keyword>
<dbReference type="RefSeq" id="WP_284208301.1">
    <property type="nucleotide sequence ID" value="NZ_BSSU01000011.1"/>
</dbReference>
<dbReference type="EMBL" id="BSSU01000011">
    <property type="protein sequence ID" value="GLX82914.1"/>
    <property type="molecule type" value="Genomic_DNA"/>
</dbReference>
<feature type="domain" description="SfsA N-terminal OB" evidence="3">
    <location>
        <begin position="10"/>
        <end position="77"/>
    </location>
</feature>
<dbReference type="InterPro" id="IPR041465">
    <property type="entry name" value="SfsA_N"/>
</dbReference>
<name>A0ABQ6H5Y1_9GAMM</name>
<dbReference type="InterPro" id="IPR005224">
    <property type="entry name" value="SfsA"/>
</dbReference>
<gene>
    <name evidence="1 4" type="primary">sfsA</name>
    <name evidence="4" type="ORF">theurythT_23660</name>
</gene>
<evidence type="ECO:0000313" key="5">
    <source>
        <dbReference type="Proteomes" id="UP001157133"/>
    </source>
</evidence>
<dbReference type="Gene3D" id="2.40.50.580">
    <property type="match status" value="1"/>
</dbReference>
<proteinExistence type="inferred from homology"/>
<feature type="domain" description="Sugar fermentation stimulation protein C-terminal" evidence="2">
    <location>
        <begin position="82"/>
        <end position="216"/>
    </location>
</feature>
<organism evidence="4 5">
    <name type="scientific">Thalassotalea eurytherma</name>
    <dbReference type="NCBI Taxonomy" id="1144278"/>
    <lineage>
        <taxon>Bacteria</taxon>
        <taxon>Pseudomonadati</taxon>
        <taxon>Pseudomonadota</taxon>
        <taxon>Gammaproteobacteria</taxon>
        <taxon>Alteromonadales</taxon>
        <taxon>Colwelliaceae</taxon>
        <taxon>Thalassotalea</taxon>
    </lineage>
</organism>
<dbReference type="Pfam" id="PF03749">
    <property type="entry name" value="SfsA"/>
    <property type="match status" value="1"/>
</dbReference>
<evidence type="ECO:0000256" key="1">
    <source>
        <dbReference type="HAMAP-Rule" id="MF_00095"/>
    </source>
</evidence>
<evidence type="ECO:0000259" key="2">
    <source>
        <dbReference type="Pfam" id="PF03749"/>
    </source>
</evidence>
<comment type="similarity">
    <text evidence="1">Belongs to the SfsA family.</text>
</comment>
<accession>A0ABQ6H5Y1</accession>
<sequence length="235" mass="26253">MPSLNQAKLIKRYKRFLADVTLANGDVTTIHVANTGAMTGCADEGDTVWYSTSDNPKRKYPLSWEFTEKPNNNLICVNTHKANDYVDQALRSGAIAEFVNIENIEREVKYGEEKSRIDFLLTDSGLKRTYIEVKSVTLLENNQGYFPDAKTTRGQKHLRELMAMVNSGEQATLLFFVMHTGINSVTPAHHIDAVYGDLIKQAQQVGVNIIAYKAHFISNSDSIDIASITPIKVII</sequence>
<dbReference type="HAMAP" id="MF_00095">
    <property type="entry name" value="SfsA"/>
    <property type="match status" value="1"/>
</dbReference>
<dbReference type="Gene3D" id="3.40.1350.60">
    <property type="match status" value="1"/>
</dbReference>
<dbReference type="Proteomes" id="UP001157133">
    <property type="component" value="Unassembled WGS sequence"/>
</dbReference>
<dbReference type="NCBIfam" id="TIGR00230">
    <property type="entry name" value="sfsA"/>
    <property type="match status" value="1"/>
</dbReference>
<dbReference type="PANTHER" id="PTHR30545:SF2">
    <property type="entry name" value="SUGAR FERMENTATION STIMULATION PROTEIN A"/>
    <property type="match status" value="1"/>
</dbReference>
<dbReference type="CDD" id="cd22359">
    <property type="entry name" value="SfsA-like_bacterial"/>
    <property type="match status" value="1"/>
</dbReference>
<reference evidence="4 5" key="1">
    <citation type="submission" date="2023-03" db="EMBL/GenBank/DDBJ databases">
        <title>Draft genome sequence of Thalassotalea eurytherma JCM 18482T.</title>
        <authorList>
            <person name="Sawabe T."/>
        </authorList>
    </citation>
    <scope>NUCLEOTIDE SEQUENCE [LARGE SCALE GENOMIC DNA]</scope>
    <source>
        <strain evidence="4 5">JCM 18482</strain>
    </source>
</reference>
<protein>
    <recommendedName>
        <fullName evidence="1">Sugar fermentation stimulation protein homolog</fullName>
    </recommendedName>
</protein>
<evidence type="ECO:0000313" key="4">
    <source>
        <dbReference type="EMBL" id="GLX82914.1"/>
    </source>
</evidence>
<dbReference type="Pfam" id="PF17746">
    <property type="entry name" value="SfsA_N"/>
    <property type="match status" value="1"/>
</dbReference>
<evidence type="ECO:0000259" key="3">
    <source>
        <dbReference type="Pfam" id="PF17746"/>
    </source>
</evidence>
<dbReference type="InterPro" id="IPR040452">
    <property type="entry name" value="SfsA_C"/>
</dbReference>